<gene>
    <name evidence="3" type="ORF">ACFODX_08835</name>
</gene>
<feature type="transmembrane region" description="Helical" evidence="1">
    <location>
        <begin position="51"/>
        <end position="70"/>
    </location>
</feature>
<keyword evidence="1" id="KW-0812">Transmembrane</keyword>
<feature type="transmembrane region" description="Helical" evidence="1">
    <location>
        <begin position="95"/>
        <end position="114"/>
    </location>
</feature>
<feature type="transmembrane region" description="Helical" evidence="1">
    <location>
        <begin position="6"/>
        <end position="39"/>
    </location>
</feature>
<evidence type="ECO:0000313" key="3">
    <source>
        <dbReference type="EMBL" id="MFC3115657.1"/>
    </source>
</evidence>
<comment type="caution">
    <text evidence="3">The sequence shown here is derived from an EMBL/GenBank/DDBJ whole genome shotgun (WGS) entry which is preliminary data.</text>
</comment>
<dbReference type="EC" id="3.4.-.-" evidence="3"/>
<name>A0ABV7FHN6_9GAMM</name>
<feature type="transmembrane region" description="Helical" evidence="1">
    <location>
        <begin position="159"/>
        <end position="182"/>
    </location>
</feature>
<keyword evidence="4" id="KW-1185">Reference proteome</keyword>
<dbReference type="Pfam" id="PF02517">
    <property type="entry name" value="Rce1-like"/>
    <property type="match status" value="1"/>
</dbReference>
<keyword evidence="1" id="KW-0472">Membrane</keyword>
<dbReference type="RefSeq" id="WP_378118188.1">
    <property type="nucleotide sequence ID" value="NZ_JBHRTF010000004.1"/>
</dbReference>
<sequence length="268" mass="29614">MNKKELMLSVILAVAITGLVIAGWLALVNAIGLIGVACLAWFYRKDQINRWIKAGLFFLLMPLVFWVATYRPEGFSYPLLFTLPGTEVGESGFELYVNFAKALVGLVLLLLLWHKPRGDEFVAAPRWQFLSALFAPAIIIAVAIPALGLALEPKLIEQIVLFALVNLLVIAVAEEAFMRLLLQQSIRNAAASLGAQRWVQELFSLVVVTGIFVLIHSGLTGAAVWVYALAGLLYGLSYTLSKNVCYPIMIHFWVNLIHFALLTYPIPS</sequence>
<feature type="transmembrane region" description="Helical" evidence="1">
    <location>
        <begin position="248"/>
        <end position="266"/>
    </location>
</feature>
<keyword evidence="3" id="KW-0378">Hydrolase</keyword>
<dbReference type="Proteomes" id="UP001595555">
    <property type="component" value="Unassembled WGS sequence"/>
</dbReference>
<feature type="transmembrane region" description="Helical" evidence="1">
    <location>
        <begin position="126"/>
        <end position="147"/>
    </location>
</feature>
<protein>
    <submittedName>
        <fullName evidence="3">CPBP family intramembrane glutamic endopeptidase</fullName>
        <ecNumber evidence="3">3.4.-.-</ecNumber>
    </submittedName>
</protein>
<keyword evidence="1" id="KW-1133">Transmembrane helix</keyword>
<feature type="domain" description="CAAX prenyl protease 2/Lysostaphin resistance protein A-like" evidence="2">
    <location>
        <begin position="158"/>
        <end position="257"/>
    </location>
</feature>
<feature type="transmembrane region" description="Helical" evidence="1">
    <location>
        <begin position="202"/>
        <end position="228"/>
    </location>
</feature>
<evidence type="ECO:0000259" key="2">
    <source>
        <dbReference type="Pfam" id="PF02517"/>
    </source>
</evidence>
<dbReference type="GO" id="GO:0016787">
    <property type="term" value="F:hydrolase activity"/>
    <property type="evidence" value="ECO:0007669"/>
    <property type="project" value="UniProtKB-KW"/>
</dbReference>
<evidence type="ECO:0000313" key="4">
    <source>
        <dbReference type="Proteomes" id="UP001595555"/>
    </source>
</evidence>
<dbReference type="EMBL" id="JBHRTF010000004">
    <property type="protein sequence ID" value="MFC3115657.1"/>
    <property type="molecule type" value="Genomic_DNA"/>
</dbReference>
<accession>A0ABV7FHN6</accession>
<dbReference type="InterPro" id="IPR003675">
    <property type="entry name" value="Rce1/LyrA-like_dom"/>
</dbReference>
<evidence type="ECO:0000256" key="1">
    <source>
        <dbReference type="SAM" id="Phobius"/>
    </source>
</evidence>
<proteinExistence type="predicted"/>
<organism evidence="3 4">
    <name type="scientific">Cellvibrio fontiphilus</name>
    <dbReference type="NCBI Taxonomy" id="1815559"/>
    <lineage>
        <taxon>Bacteria</taxon>
        <taxon>Pseudomonadati</taxon>
        <taxon>Pseudomonadota</taxon>
        <taxon>Gammaproteobacteria</taxon>
        <taxon>Cellvibrionales</taxon>
        <taxon>Cellvibrionaceae</taxon>
        <taxon>Cellvibrio</taxon>
    </lineage>
</organism>
<reference evidence="4" key="1">
    <citation type="journal article" date="2019" name="Int. J. Syst. Evol. Microbiol.">
        <title>The Global Catalogue of Microorganisms (GCM) 10K type strain sequencing project: providing services to taxonomists for standard genome sequencing and annotation.</title>
        <authorList>
            <consortium name="The Broad Institute Genomics Platform"/>
            <consortium name="The Broad Institute Genome Sequencing Center for Infectious Disease"/>
            <person name="Wu L."/>
            <person name="Ma J."/>
        </authorList>
    </citation>
    <scope>NUCLEOTIDE SEQUENCE [LARGE SCALE GENOMIC DNA]</scope>
    <source>
        <strain evidence="4">KCTC 52237</strain>
    </source>
</reference>